<name>A0A3B0Y6A9_9ZZZZ</name>
<gene>
    <name evidence="1" type="ORF">MNBD_GAMMA09-143</name>
</gene>
<dbReference type="AlphaFoldDB" id="A0A3B0Y6A9"/>
<proteinExistence type="predicted"/>
<dbReference type="EMBL" id="UOFI01000214">
    <property type="protein sequence ID" value="VAW71077.1"/>
    <property type="molecule type" value="Genomic_DNA"/>
</dbReference>
<protein>
    <submittedName>
        <fullName evidence="1">Uncharacterized protein</fullName>
    </submittedName>
</protein>
<reference evidence="1" key="1">
    <citation type="submission" date="2018-06" db="EMBL/GenBank/DDBJ databases">
        <authorList>
            <person name="Zhirakovskaya E."/>
        </authorList>
    </citation>
    <scope>NUCLEOTIDE SEQUENCE</scope>
</reference>
<organism evidence="1">
    <name type="scientific">hydrothermal vent metagenome</name>
    <dbReference type="NCBI Taxonomy" id="652676"/>
    <lineage>
        <taxon>unclassified sequences</taxon>
        <taxon>metagenomes</taxon>
        <taxon>ecological metagenomes</taxon>
    </lineage>
</organism>
<sequence>MEEEDEYMDEPDWAENLALWPLSLLITDFSYLFHFLWLPYTTRIEHPPTTMNSSESWNLISSMNICKVLTYAIQMKHGQLLSHFVNNIMSVTVTSVARQKKSFYAQ</sequence>
<accession>A0A3B0Y6A9</accession>
<evidence type="ECO:0000313" key="1">
    <source>
        <dbReference type="EMBL" id="VAW71077.1"/>
    </source>
</evidence>